<gene>
    <name evidence="1" type="ORF">B9K05_00475</name>
</gene>
<evidence type="ECO:0000313" key="2">
    <source>
        <dbReference type="Proteomes" id="UP000216033"/>
    </source>
</evidence>
<organism evidence="1 2">
    <name type="scientific">Acetobacter syzygii</name>
    <dbReference type="NCBI Taxonomy" id="146476"/>
    <lineage>
        <taxon>Bacteria</taxon>
        <taxon>Pseudomonadati</taxon>
        <taxon>Pseudomonadota</taxon>
        <taxon>Alphaproteobacteria</taxon>
        <taxon>Acetobacterales</taxon>
        <taxon>Acetobacteraceae</taxon>
        <taxon>Acetobacter</taxon>
    </lineage>
</organism>
<keyword evidence="2" id="KW-1185">Reference proteome</keyword>
<evidence type="ECO:0000313" key="1">
    <source>
        <dbReference type="EMBL" id="PAL29184.1"/>
    </source>
</evidence>
<dbReference type="AlphaFoldDB" id="A0A270BWG0"/>
<dbReference type="Proteomes" id="UP000216033">
    <property type="component" value="Unassembled WGS sequence"/>
</dbReference>
<name>A0A270BWG0_9PROT</name>
<accession>A0A270BWG0</accession>
<reference evidence="1 2" key="1">
    <citation type="submission" date="2017-04" db="EMBL/GenBank/DDBJ databases">
        <title>Kefir bacterial isolates.</title>
        <authorList>
            <person name="Kim Y."/>
            <person name="Blasche S."/>
            <person name="Patil K.R."/>
        </authorList>
    </citation>
    <scope>NUCLEOTIDE SEQUENCE [LARGE SCALE GENOMIC DNA]</scope>
    <source>
        <strain evidence="1 2">KR-2</strain>
    </source>
</reference>
<protein>
    <submittedName>
        <fullName evidence="1">Uncharacterized protein</fullName>
    </submittedName>
</protein>
<proteinExistence type="predicted"/>
<dbReference type="EMBL" id="NDFP01000001">
    <property type="protein sequence ID" value="PAL29184.1"/>
    <property type="molecule type" value="Genomic_DNA"/>
</dbReference>
<sequence length="77" mass="8489">MYRYAVSYVGQTQTNVRDTILQAKSASSVDNTQVSTSGTGEVYANDMKEARVAANEKFVDKTIKNILKEKTSGVFYA</sequence>
<comment type="caution">
    <text evidence="1">The sequence shown here is derived from an EMBL/GenBank/DDBJ whole genome shotgun (WGS) entry which is preliminary data.</text>
</comment>